<dbReference type="InterPro" id="IPR014044">
    <property type="entry name" value="CAP_dom"/>
</dbReference>
<keyword evidence="1" id="KW-0732">Signal</keyword>
<gene>
    <name evidence="4" type="primary">LOC106478106</name>
</gene>
<dbReference type="PRINTS" id="PR00837">
    <property type="entry name" value="V5TPXLIKE"/>
</dbReference>
<dbReference type="InterPro" id="IPR002413">
    <property type="entry name" value="V5_allergen-like"/>
</dbReference>
<dbReference type="InterPro" id="IPR018244">
    <property type="entry name" value="Allrgn_V5/Tpx1_CS"/>
</dbReference>
<feature type="domain" description="SCP" evidence="2">
    <location>
        <begin position="59"/>
        <end position="220"/>
    </location>
</feature>
<dbReference type="InterPro" id="IPR001283">
    <property type="entry name" value="CRISP-related"/>
</dbReference>
<evidence type="ECO:0000313" key="4">
    <source>
        <dbReference type="RefSeq" id="XP_013794075.2"/>
    </source>
</evidence>
<dbReference type="Gene3D" id="3.40.33.10">
    <property type="entry name" value="CAP"/>
    <property type="match status" value="1"/>
</dbReference>
<dbReference type="PROSITE" id="PS01009">
    <property type="entry name" value="CRISP_1"/>
    <property type="match status" value="1"/>
</dbReference>
<dbReference type="PANTHER" id="PTHR10334">
    <property type="entry name" value="CYSTEINE-RICH SECRETORY PROTEIN-RELATED"/>
    <property type="match status" value="1"/>
</dbReference>
<dbReference type="SMART" id="SM00198">
    <property type="entry name" value="SCP"/>
    <property type="match status" value="1"/>
</dbReference>
<dbReference type="GeneID" id="106478106"/>
<evidence type="ECO:0000256" key="1">
    <source>
        <dbReference type="SAM" id="SignalP"/>
    </source>
</evidence>
<sequence>MKPRTSPFIESLPLVMLIAPALFFVQACPFTGPSHTMCIYKPMACPGKKLLRSGGVTMEQRHIIVHMHNKFRAVVARGQEHGLPAASDMRQLSWDEELAEIAQRWADQCMDGHDQNRNVERFAVGQNVAIAWTFNREDNLRDEPDWETQVKAWYDEYKRVGFNRNHLHPFKFKYSAGHFSQVVWGDTYKVGCGYTYYYERIRGFSKIYVCNYGPGGNVIDGTMYQPTHKPLCSTHGLRPSVKYYGLCEEDEDNLHAMIMMVMAMMHEMTTNPHFTNVYLNDHSPSFSFHGSRYRRSRKAK</sequence>
<feature type="signal peptide" evidence="1">
    <location>
        <begin position="1"/>
        <end position="27"/>
    </location>
</feature>
<reference evidence="4" key="1">
    <citation type="submission" date="2025-08" db="UniProtKB">
        <authorList>
            <consortium name="RefSeq"/>
        </authorList>
    </citation>
    <scope>IDENTIFICATION</scope>
    <source>
        <tissue evidence="4">Muscle</tissue>
    </source>
</reference>
<dbReference type="PRINTS" id="PR00838">
    <property type="entry name" value="V5ALLERGEN"/>
</dbReference>
<name>A0ABM1C4N7_LIMPO</name>
<organism evidence="3 4">
    <name type="scientific">Limulus polyphemus</name>
    <name type="common">Atlantic horseshoe crab</name>
    <dbReference type="NCBI Taxonomy" id="6850"/>
    <lineage>
        <taxon>Eukaryota</taxon>
        <taxon>Metazoa</taxon>
        <taxon>Ecdysozoa</taxon>
        <taxon>Arthropoda</taxon>
        <taxon>Chelicerata</taxon>
        <taxon>Merostomata</taxon>
        <taxon>Xiphosura</taxon>
        <taxon>Limulidae</taxon>
        <taxon>Limulus</taxon>
    </lineage>
</organism>
<dbReference type="InterPro" id="IPR035940">
    <property type="entry name" value="CAP_sf"/>
</dbReference>
<dbReference type="PROSITE" id="PS51257">
    <property type="entry name" value="PROKAR_LIPOPROTEIN"/>
    <property type="match status" value="1"/>
</dbReference>
<evidence type="ECO:0000259" key="2">
    <source>
        <dbReference type="SMART" id="SM00198"/>
    </source>
</evidence>
<dbReference type="PROSITE" id="PS01010">
    <property type="entry name" value="CRISP_2"/>
    <property type="match status" value="1"/>
</dbReference>
<dbReference type="CDD" id="cd05380">
    <property type="entry name" value="CAP_euk"/>
    <property type="match status" value="1"/>
</dbReference>
<dbReference type="Proteomes" id="UP000694941">
    <property type="component" value="Unplaced"/>
</dbReference>
<dbReference type="SUPFAM" id="SSF55797">
    <property type="entry name" value="PR-1-like"/>
    <property type="match status" value="1"/>
</dbReference>
<protein>
    <submittedName>
        <fullName evidence="4">Venom allergen 5-like</fullName>
    </submittedName>
</protein>
<evidence type="ECO:0000313" key="3">
    <source>
        <dbReference type="Proteomes" id="UP000694941"/>
    </source>
</evidence>
<dbReference type="RefSeq" id="XP_013794075.2">
    <property type="nucleotide sequence ID" value="XM_013938621.2"/>
</dbReference>
<proteinExistence type="predicted"/>
<dbReference type="Pfam" id="PF00188">
    <property type="entry name" value="CAP"/>
    <property type="match status" value="1"/>
</dbReference>
<keyword evidence="3" id="KW-1185">Reference proteome</keyword>
<feature type="chain" id="PRO_5046253673" evidence="1">
    <location>
        <begin position="28"/>
        <end position="300"/>
    </location>
</feature>
<accession>A0ABM1C4N7</accession>